<dbReference type="Proteomes" id="UP001165121">
    <property type="component" value="Unassembled WGS sequence"/>
</dbReference>
<evidence type="ECO:0000313" key="2">
    <source>
        <dbReference type="EMBL" id="GMF36809.1"/>
    </source>
</evidence>
<dbReference type="EMBL" id="BSXT01000964">
    <property type="protein sequence ID" value="GMF36809.1"/>
    <property type="molecule type" value="Genomic_DNA"/>
</dbReference>
<proteinExistence type="predicted"/>
<name>A0A9W7CQ47_9STRA</name>
<dbReference type="SUPFAM" id="SSF50630">
    <property type="entry name" value="Acid proteases"/>
    <property type="match status" value="1"/>
</dbReference>
<comment type="caution">
    <text evidence="2">The sequence shown here is derived from an EMBL/GenBank/DDBJ whole genome shotgun (WGS) entry which is preliminary data.</text>
</comment>
<protein>
    <submittedName>
        <fullName evidence="2">Unnamed protein product</fullName>
    </submittedName>
</protein>
<dbReference type="Pfam" id="PF13650">
    <property type="entry name" value="Asp_protease_2"/>
    <property type="match status" value="1"/>
</dbReference>
<accession>A0A9W7CQ47</accession>
<dbReference type="CDD" id="cd00303">
    <property type="entry name" value="retropepsin_like"/>
    <property type="match status" value="1"/>
</dbReference>
<feature type="compositionally biased region" description="Basic and acidic residues" evidence="1">
    <location>
        <begin position="85"/>
        <end position="94"/>
    </location>
</feature>
<dbReference type="AlphaFoldDB" id="A0A9W7CQ47"/>
<dbReference type="InterPro" id="IPR021109">
    <property type="entry name" value="Peptidase_aspartic_dom_sf"/>
</dbReference>
<dbReference type="Gene3D" id="2.40.70.10">
    <property type="entry name" value="Acid Proteases"/>
    <property type="match status" value="1"/>
</dbReference>
<feature type="region of interest" description="Disordered" evidence="1">
    <location>
        <begin position="75"/>
        <end position="94"/>
    </location>
</feature>
<feature type="compositionally biased region" description="Low complexity" evidence="1">
    <location>
        <begin position="137"/>
        <end position="153"/>
    </location>
</feature>
<gene>
    <name evidence="2" type="ORF">Pfra01_001014200</name>
</gene>
<sequence>MSQKKSESPLEFYHRLNKVADKADIDFDSSSKQRERHLKVFTKKLLNSRLRTTLQGQRIRKLRDLEYVLKQHEEMTQGDDYDGPPPKRDFRADNVSHARFRPKRAGRVYVIQDEDSPDEDEDDQEVRFQDVVEEDPNVPSAVSPAAGSAQPGSDSGKDGSQAQDISSAVFRIIENSGYQCGKWKKFQAVKTLGRQGTLDLPSAIREQLLNGDADSAVKLTSPLDGDPERVGLKTTPELCVLVYVGPALRRKSQDNHQCMTVISENDEYISDLPRPDQLRLEDGCPDNNDRDDPPEFRLGPGQRYGWWEEHNSDETKKVASVHGAVNNCRRDIRLDSGASISTMSLNLARRLKLRLKVCKQLRVSGLSGVPTIITATTEVKITLGSRVVYIMELWAANIGEGVDVLLGMNFIYFAGAKLCAREGLVKLPDEETVLRSPEARGTACPVEARVRTALRPDSRMPMTQVVIGEIACWLIPSPHGTIATQTECQEGEAPRCHEDSGNSEEILEDRYPVVVLDEDSDSADEAFYDAISFDGDDGDEVLRKL</sequence>
<feature type="region of interest" description="Disordered" evidence="1">
    <location>
        <begin position="133"/>
        <end position="163"/>
    </location>
</feature>
<keyword evidence="3" id="KW-1185">Reference proteome</keyword>
<evidence type="ECO:0000313" key="3">
    <source>
        <dbReference type="Proteomes" id="UP001165121"/>
    </source>
</evidence>
<dbReference type="OrthoDB" id="143598at2759"/>
<reference evidence="2" key="1">
    <citation type="submission" date="2023-04" db="EMBL/GenBank/DDBJ databases">
        <title>Phytophthora fragariaefolia NBRC 109709.</title>
        <authorList>
            <person name="Ichikawa N."/>
            <person name="Sato H."/>
            <person name="Tonouchi N."/>
        </authorList>
    </citation>
    <scope>NUCLEOTIDE SEQUENCE</scope>
    <source>
        <strain evidence="2">NBRC 109709</strain>
    </source>
</reference>
<organism evidence="2 3">
    <name type="scientific">Phytophthora fragariaefolia</name>
    <dbReference type="NCBI Taxonomy" id="1490495"/>
    <lineage>
        <taxon>Eukaryota</taxon>
        <taxon>Sar</taxon>
        <taxon>Stramenopiles</taxon>
        <taxon>Oomycota</taxon>
        <taxon>Peronosporomycetes</taxon>
        <taxon>Peronosporales</taxon>
        <taxon>Peronosporaceae</taxon>
        <taxon>Phytophthora</taxon>
    </lineage>
</organism>
<evidence type="ECO:0000256" key="1">
    <source>
        <dbReference type="SAM" id="MobiDB-lite"/>
    </source>
</evidence>